<comment type="similarity">
    <text evidence="1 6">Belongs to the bacterial ribosomal protein bS6 family.</text>
</comment>
<dbReference type="InterPro" id="IPR020814">
    <property type="entry name" value="Ribosomal_S6_plastid/chlpt"/>
</dbReference>
<sequence>MRMYETIYIVQPDLGDEELKGLSTKVQDIIASMNGDFKRLEDWGVRKLAYPINKNPRGRYFYLRFDGDSALIAELERRLRLDDKVIRYQSVKLETEVVAPAAAPVKAAEEGTEEAVEATAEVTEAPAETTTEG</sequence>
<dbReference type="GO" id="GO:0006412">
    <property type="term" value="P:translation"/>
    <property type="evidence" value="ECO:0007669"/>
    <property type="project" value="UniProtKB-UniRule"/>
</dbReference>
<dbReference type="InterPro" id="IPR000529">
    <property type="entry name" value="Ribosomal_bS6"/>
</dbReference>
<dbReference type="GO" id="GO:0003735">
    <property type="term" value="F:structural constituent of ribosome"/>
    <property type="evidence" value="ECO:0007669"/>
    <property type="project" value="InterPro"/>
</dbReference>
<proteinExistence type="inferred from homology"/>
<dbReference type="GO" id="GO:0022627">
    <property type="term" value="C:cytosolic small ribosomal subunit"/>
    <property type="evidence" value="ECO:0007669"/>
    <property type="project" value="TreeGrafter"/>
</dbReference>
<name>A0A6V8N5X9_9BACT</name>
<dbReference type="SUPFAM" id="SSF54995">
    <property type="entry name" value="Ribosomal protein S6"/>
    <property type="match status" value="1"/>
</dbReference>
<dbReference type="PANTHER" id="PTHR21011:SF1">
    <property type="entry name" value="SMALL RIBOSOMAL SUBUNIT PROTEIN BS6M"/>
    <property type="match status" value="1"/>
</dbReference>
<reference evidence="9" key="1">
    <citation type="submission" date="2020-06" db="EMBL/GenBank/DDBJ databases">
        <title>Draft genomic sequecing of Geomonas sp. Red745.</title>
        <authorList>
            <person name="Itoh H."/>
            <person name="Xu Z.X."/>
            <person name="Ushijima N."/>
            <person name="Masuda Y."/>
            <person name="Shiratori Y."/>
            <person name="Senoo K."/>
        </authorList>
    </citation>
    <scope>NUCLEOTIDE SEQUENCE [LARGE SCALE GENOMIC DNA]</scope>
    <source>
        <strain evidence="9">Red745</strain>
    </source>
</reference>
<keyword evidence="3 6" id="KW-0687">Ribonucleoprotein</keyword>
<gene>
    <name evidence="6 8" type="primary">rpsF</name>
    <name evidence="8" type="ORF">GMLC_15510</name>
</gene>
<accession>A0A6V8N5X9</accession>
<dbReference type="HAMAP" id="MF_00360">
    <property type="entry name" value="Ribosomal_bS6"/>
    <property type="match status" value="1"/>
</dbReference>
<dbReference type="GO" id="GO:0070181">
    <property type="term" value="F:small ribosomal subunit rRNA binding"/>
    <property type="evidence" value="ECO:0007669"/>
    <property type="project" value="TreeGrafter"/>
</dbReference>
<evidence type="ECO:0000313" key="8">
    <source>
        <dbReference type="EMBL" id="GFO67972.1"/>
    </source>
</evidence>
<evidence type="ECO:0000256" key="5">
    <source>
        <dbReference type="ARBA" id="ARBA00035294"/>
    </source>
</evidence>
<evidence type="ECO:0000256" key="3">
    <source>
        <dbReference type="ARBA" id="ARBA00023274"/>
    </source>
</evidence>
<dbReference type="EMBL" id="BLXZ01000003">
    <property type="protein sequence ID" value="GFO67972.1"/>
    <property type="molecule type" value="Genomic_DNA"/>
</dbReference>
<organism evidence="8 9">
    <name type="scientific">Geomonas limicola</name>
    <dbReference type="NCBI Taxonomy" id="2740186"/>
    <lineage>
        <taxon>Bacteria</taxon>
        <taxon>Pseudomonadati</taxon>
        <taxon>Thermodesulfobacteriota</taxon>
        <taxon>Desulfuromonadia</taxon>
        <taxon>Geobacterales</taxon>
        <taxon>Geobacteraceae</taxon>
        <taxon>Geomonas</taxon>
    </lineage>
</organism>
<protein>
    <recommendedName>
        <fullName evidence="5 6">Small ribosomal subunit protein bS6</fullName>
    </recommendedName>
</protein>
<keyword evidence="6" id="KW-0694">RNA-binding</keyword>
<dbReference type="CDD" id="cd00473">
    <property type="entry name" value="bS6"/>
    <property type="match status" value="1"/>
</dbReference>
<evidence type="ECO:0000256" key="1">
    <source>
        <dbReference type="ARBA" id="ARBA00009512"/>
    </source>
</evidence>
<evidence type="ECO:0000256" key="6">
    <source>
        <dbReference type="HAMAP-Rule" id="MF_00360"/>
    </source>
</evidence>
<feature type="compositionally biased region" description="Low complexity" evidence="7">
    <location>
        <begin position="117"/>
        <end position="133"/>
    </location>
</feature>
<feature type="region of interest" description="Disordered" evidence="7">
    <location>
        <begin position="104"/>
        <end position="133"/>
    </location>
</feature>
<dbReference type="AlphaFoldDB" id="A0A6V8N5X9"/>
<dbReference type="InterPro" id="IPR014717">
    <property type="entry name" value="Transl_elong_EF1B/ribsomal_bS6"/>
</dbReference>
<keyword evidence="9" id="KW-1185">Reference proteome</keyword>
<evidence type="ECO:0000256" key="4">
    <source>
        <dbReference type="ARBA" id="ARBA00035104"/>
    </source>
</evidence>
<keyword evidence="2 6" id="KW-0689">Ribosomal protein</keyword>
<dbReference type="Gene3D" id="3.30.70.60">
    <property type="match status" value="1"/>
</dbReference>
<comment type="function">
    <text evidence="4 6">Binds together with bS18 to 16S ribosomal RNA.</text>
</comment>
<dbReference type="InterPro" id="IPR035980">
    <property type="entry name" value="Ribosomal_bS6_sf"/>
</dbReference>
<dbReference type="RefSeq" id="WP_183360504.1">
    <property type="nucleotide sequence ID" value="NZ_BLXZ01000003.1"/>
</dbReference>
<evidence type="ECO:0000256" key="7">
    <source>
        <dbReference type="SAM" id="MobiDB-lite"/>
    </source>
</evidence>
<evidence type="ECO:0000256" key="2">
    <source>
        <dbReference type="ARBA" id="ARBA00022980"/>
    </source>
</evidence>
<dbReference type="PANTHER" id="PTHR21011">
    <property type="entry name" value="MITOCHONDRIAL 28S RIBOSOMAL PROTEIN S6"/>
    <property type="match status" value="1"/>
</dbReference>
<evidence type="ECO:0000313" key="9">
    <source>
        <dbReference type="Proteomes" id="UP000587586"/>
    </source>
</evidence>
<keyword evidence="6" id="KW-0699">rRNA-binding</keyword>
<dbReference type="Proteomes" id="UP000587586">
    <property type="component" value="Unassembled WGS sequence"/>
</dbReference>
<comment type="caution">
    <text evidence="8">The sequence shown here is derived from an EMBL/GenBank/DDBJ whole genome shotgun (WGS) entry which is preliminary data.</text>
</comment>
<dbReference type="Pfam" id="PF01250">
    <property type="entry name" value="Ribosomal_S6"/>
    <property type="match status" value="1"/>
</dbReference>
<dbReference type="NCBIfam" id="TIGR00166">
    <property type="entry name" value="S6"/>
    <property type="match status" value="1"/>
</dbReference>